<feature type="region of interest" description="Disordered" evidence="1">
    <location>
        <begin position="1"/>
        <end position="26"/>
    </location>
</feature>
<dbReference type="AlphaFoldDB" id="A0A3S5B6J4"/>
<sequence>MRLYESGSDLREGPASNEEAKRGTSCRKCHKPYWWEMCQKPRGQMRPRQSQTRRPKAEADDLKAEDSSDYKS</sequence>
<reference evidence="2" key="1">
    <citation type="submission" date="2018-11" db="EMBL/GenBank/DDBJ databases">
        <authorList>
            <consortium name="Pathogen Informatics"/>
        </authorList>
    </citation>
    <scope>NUCLEOTIDE SEQUENCE</scope>
</reference>
<gene>
    <name evidence="2" type="ORF">PXEA_LOCUS28622</name>
</gene>
<protein>
    <submittedName>
        <fullName evidence="2">Uncharacterized protein</fullName>
    </submittedName>
</protein>
<evidence type="ECO:0000313" key="2">
    <source>
        <dbReference type="EMBL" id="VEL35182.1"/>
    </source>
</evidence>
<dbReference type="EMBL" id="CAAALY010249251">
    <property type="protein sequence ID" value="VEL35182.1"/>
    <property type="molecule type" value="Genomic_DNA"/>
</dbReference>
<feature type="compositionally biased region" description="Basic and acidic residues" evidence="1">
    <location>
        <begin position="8"/>
        <end position="22"/>
    </location>
</feature>
<organism evidence="2 3">
    <name type="scientific">Protopolystoma xenopodis</name>
    <dbReference type="NCBI Taxonomy" id="117903"/>
    <lineage>
        <taxon>Eukaryota</taxon>
        <taxon>Metazoa</taxon>
        <taxon>Spiralia</taxon>
        <taxon>Lophotrochozoa</taxon>
        <taxon>Platyhelminthes</taxon>
        <taxon>Monogenea</taxon>
        <taxon>Polyopisthocotylea</taxon>
        <taxon>Polystomatidea</taxon>
        <taxon>Polystomatidae</taxon>
        <taxon>Protopolystoma</taxon>
    </lineage>
</organism>
<proteinExistence type="predicted"/>
<evidence type="ECO:0000313" key="3">
    <source>
        <dbReference type="Proteomes" id="UP000784294"/>
    </source>
</evidence>
<feature type="region of interest" description="Disordered" evidence="1">
    <location>
        <begin position="40"/>
        <end position="72"/>
    </location>
</feature>
<name>A0A3S5B6J4_9PLAT</name>
<keyword evidence="3" id="KW-1185">Reference proteome</keyword>
<accession>A0A3S5B6J4</accession>
<evidence type="ECO:0000256" key="1">
    <source>
        <dbReference type="SAM" id="MobiDB-lite"/>
    </source>
</evidence>
<comment type="caution">
    <text evidence="2">The sequence shown here is derived from an EMBL/GenBank/DDBJ whole genome shotgun (WGS) entry which is preliminary data.</text>
</comment>
<dbReference type="Proteomes" id="UP000784294">
    <property type="component" value="Unassembled WGS sequence"/>
</dbReference>
<feature type="compositionally biased region" description="Basic and acidic residues" evidence="1">
    <location>
        <begin position="55"/>
        <end position="72"/>
    </location>
</feature>